<evidence type="ECO:0000313" key="3">
    <source>
        <dbReference type="EMBL" id="TCP63252.1"/>
    </source>
</evidence>
<feature type="signal peptide" evidence="2">
    <location>
        <begin position="1"/>
        <end position="23"/>
    </location>
</feature>
<protein>
    <submittedName>
        <fullName evidence="3">SurA-like protein</fullName>
    </submittedName>
</protein>
<dbReference type="PANTHER" id="PTHR47637:SF1">
    <property type="entry name" value="CHAPERONE SURA"/>
    <property type="match status" value="1"/>
</dbReference>
<dbReference type="InterPro" id="IPR050280">
    <property type="entry name" value="OMP_Chaperone_SurA"/>
</dbReference>
<dbReference type="PANTHER" id="PTHR47637">
    <property type="entry name" value="CHAPERONE SURA"/>
    <property type="match status" value="1"/>
</dbReference>
<dbReference type="OrthoDB" id="9791746at2"/>
<gene>
    <name evidence="3" type="ORF">EV663_101520</name>
</gene>
<dbReference type="RefSeq" id="WP_132950182.1">
    <property type="nucleotide sequence ID" value="NZ_SLXU01000001.1"/>
</dbReference>
<reference evidence="3 4" key="1">
    <citation type="submission" date="2019-03" db="EMBL/GenBank/DDBJ databases">
        <title>Genomic Encyclopedia of Type Strains, Phase IV (KMG-IV): sequencing the most valuable type-strain genomes for metagenomic binning, comparative biology and taxonomic classification.</title>
        <authorList>
            <person name="Goeker M."/>
        </authorList>
    </citation>
    <scope>NUCLEOTIDE SEQUENCE [LARGE SCALE GENOMIC DNA]</scope>
    <source>
        <strain evidence="3 4">DSM 24766</strain>
    </source>
</reference>
<dbReference type="Proteomes" id="UP000295050">
    <property type="component" value="Unassembled WGS sequence"/>
</dbReference>
<dbReference type="SUPFAM" id="SSF109998">
    <property type="entry name" value="Triger factor/SurA peptide-binding domain-like"/>
    <property type="match status" value="1"/>
</dbReference>
<keyword evidence="1 2" id="KW-0732">Signal</keyword>
<proteinExistence type="predicted"/>
<keyword evidence="4" id="KW-1185">Reference proteome</keyword>
<evidence type="ECO:0000313" key="4">
    <source>
        <dbReference type="Proteomes" id="UP000295050"/>
    </source>
</evidence>
<organism evidence="3 4">
    <name type="scientific">Rhodovulum bhavnagarense</name>
    <dbReference type="NCBI Taxonomy" id="992286"/>
    <lineage>
        <taxon>Bacteria</taxon>
        <taxon>Pseudomonadati</taxon>
        <taxon>Pseudomonadota</taxon>
        <taxon>Alphaproteobacteria</taxon>
        <taxon>Rhodobacterales</taxon>
        <taxon>Paracoccaceae</taxon>
        <taxon>Rhodovulum</taxon>
    </lineage>
</organism>
<accession>A0A4R2RHN4</accession>
<dbReference type="Gene3D" id="1.10.4030.10">
    <property type="entry name" value="Porin chaperone SurA, peptide-binding domain"/>
    <property type="match status" value="1"/>
</dbReference>
<dbReference type="AlphaFoldDB" id="A0A4R2RHN4"/>
<feature type="chain" id="PRO_5020837483" evidence="2">
    <location>
        <begin position="24"/>
        <end position="300"/>
    </location>
</feature>
<evidence type="ECO:0000256" key="1">
    <source>
        <dbReference type="ARBA" id="ARBA00022729"/>
    </source>
</evidence>
<evidence type="ECO:0000256" key="2">
    <source>
        <dbReference type="SAM" id="SignalP"/>
    </source>
</evidence>
<sequence length="300" mass="32816">MTRVTLWLAAAGLALITAGPGTAQQGGLFAPRLIVNDTIITGYELDQRIRFMRVLGAPEELVNKSLDLLVDDRLRMQAARATGTIPDDEAVRAGMDEFAARGNLPTEKLIELLGQQGISPETFRDFVGSGIAWRQAVQARFAPRLQITEAEIDRAIAQAAQGSDNAGNRAVAVEYARYFMPGNSRAAAEKLRHEIDTCDDLFGVALGQPEDRLIRETRAVGEVPEAIAREIARLDEGETSLGLSTPETTVLLMMCARTPDLGEGDVDRRQVRQMLQNQRLVSYADSYLAELRAAAIIREP</sequence>
<comment type="caution">
    <text evidence="3">The sequence shown here is derived from an EMBL/GenBank/DDBJ whole genome shotgun (WGS) entry which is preliminary data.</text>
</comment>
<dbReference type="EMBL" id="SLXU01000001">
    <property type="protein sequence ID" value="TCP63252.1"/>
    <property type="molecule type" value="Genomic_DNA"/>
</dbReference>
<dbReference type="InterPro" id="IPR027304">
    <property type="entry name" value="Trigger_fact/SurA_dom_sf"/>
</dbReference>
<name>A0A4R2RHN4_9RHOB</name>